<keyword evidence="2" id="KW-1185">Reference proteome</keyword>
<name>A0ABS8V757_DATST</name>
<dbReference type="Proteomes" id="UP000823775">
    <property type="component" value="Unassembled WGS sequence"/>
</dbReference>
<dbReference type="EMBL" id="JACEIK010003526">
    <property type="protein sequence ID" value="MCD9642068.1"/>
    <property type="molecule type" value="Genomic_DNA"/>
</dbReference>
<evidence type="ECO:0000313" key="1">
    <source>
        <dbReference type="EMBL" id="MCD9642068.1"/>
    </source>
</evidence>
<gene>
    <name evidence="1" type="ORF">HAX54_028666</name>
</gene>
<accession>A0ABS8V757</accession>
<reference evidence="1 2" key="1">
    <citation type="journal article" date="2021" name="BMC Genomics">
        <title>Datura genome reveals duplications of psychoactive alkaloid biosynthetic genes and high mutation rate following tissue culture.</title>
        <authorList>
            <person name="Rajewski A."/>
            <person name="Carter-House D."/>
            <person name="Stajich J."/>
            <person name="Litt A."/>
        </authorList>
    </citation>
    <scope>NUCLEOTIDE SEQUENCE [LARGE SCALE GENOMIC DNA]</scope>
    <source>
        <strain evidence="1">AR-01</strain>
    </source>
</reference>
<comment type="caution">
    <text evidence="1">The sequence shown here is derived from an EMBL/GenBank/DDBJ whole genome shotgun (WGS) entry which is preliminary data.</text>
</comment>
<protein>
    <submittedName>
        <fullName evidence="1">Uncharacterized protein</fullName>
    </submittedName>
</protein>
<sequence length="118" mass="13228">MVQAQGGRKSRVYSACNSRSNQFTLFGRGDPIMPNIPGLIHRRDLKFEDRIWLDLVCVRLIPSWNTSEVSIEVVVLLACIMDHAACPLFRPLDRTMQADGVITLATKTDKDAPVMTRA</sequence>
<evidence type="ECO:0000313" key="2">
    <source>
        <dbReference type="Proteomes" id="UP000823775"/>
    </source>
</evidence>
<feature type="non-terminal residue" evidence="1">
    <location>
        <position position="118"/>
    </location>
</feature>
<proteinExistence type="predicted"/>
<organism evidence="1 2">
    <name type="scientific">Datura stramonium</name>
    <name type="common">Jimsonweed</name>
    <name type="synonym">Common thornapple</name>
    <dbReference type="NCBI Taxonomy" id="4076"/>
    <lineage>
        <taxon>Eukaryota</taxon>
        <taxon>Viridiplantae</taxon>
        <taxon>Streptophyta</taxon>
        <taxon>Embryophyta</taxon>
        <taxon>Tracheophyta</taxon>
        <taxon>Spermatophyta</taxon>
        <taxon>Magnoliopsida</taxon>
        <taxon>eudicotyledons</taxon>
        <taxon>Gunneridae</taxon>
        <taxon>Pentapetalae</taxon>
        <taxon>asterids</taxon>
        <taxon>lamiids</taxon>
        <taxon>Solanales</taxon>
        <taxon>Solanaceae</taxon>
        <taxon>Solanoideae</taxon>
        <taxon>Datureae</taxon>
        <taxon>Datura</taxon>
    </lineage>
</organism>